<dbReference type="CDD" id="cd00054">
    <property type="entry name" value="EGF_CA"/>
    <property type="match status" value="1"/>
</dbReference>
<dbReference type="PROSITE" id="PS50026">
    <property type="entry name" value="EGF_3"/>
    <property type="match status" value="1"/>
</dbReference>
<keyword evidence="2" id="KW-0472">Membrane</keyword>
<comment type="caution">
    <text evidence="1">Lacks conserved residue(s) required for the propagation of feature annotation.</text>
</comment>
<dbReference type="Gene3D" id="2.120.10.30">
    <property type="entry name" value="TolB, C-terminal domain"/>
    <property type="match status" value="1"/>
</dbReference>
<dbReference type="PROSITE" id="PS00022">
    <property type="entry name" value="EGF_1"/>
    <property type="match status" value="1"/>
</dbReference>
<keyword evidence="2" id="KW-0812">Transmembrane</keyword>
<reference evidence="4" key="1">
    <citation type="submission" date="2021-01" db="EMBL/GenBank/DDBJ databases">
        <authorList>
            <person name="Corre E."/>
            <person name="Pelletier E."/>
            <person name="Niang G."/>
            <person name="Scheremetjew M."/>
            <person name="Finn R."/>
            <person name="Kale V."/>
            <person name="Holt S."/>
            <person name="Cochrane G."/>
            <person name="Meng A."/>
            <person name="Brown T."/>
            <person name="Cohen L."/>
        </authorList>
    </citation>
    <scope>NUCLEOTIDE SEQUENCE</scope>
    <source>
        <strain evidence="4">SL-175</strain>
    </source>
</reference>
<keyword evidence="1" id="KW-0245">EGF-like domain</keyword>
<protein>
    <recommendedName>
        <fullName evidence="3">EGF-like domain-containing protein</fullName>
    </recommendedName>
</protein>
<feature type="transmembrane region" description="Helical" evidence="2">
    <location>
        <begin position="469"/>
        <end position="490"/>
    </location>
</feature>
<sequence length="500" mass="52896">MAALAFGAHSALVTCQESENDYDSTKTPNRFMGPSLYDTVAQVGTAIRGGWPEGRHIFINAAGERCNPHVSADAAADPAANASTCFMTHIDMLHASPNCMGIVHDPEPSTPFNNVFWVFDGLNSTLIRYDFEQPHGPQSLDHSLANVRRYPEIKLTRVPGVPGHMTVDAQTRTLFIADTGGGRIVAVDADSGHYVDEARNDLGGNFTLWSSPLPSFEYTLFGCARHKTFATGIDKPSGMALHGNTLLVGEHGTGKIIAFHKTTGVRLGEFATGAAKLFGLTVEPTTGDVWFVDGADDASVKFVKRTQTCSVAAAAAVTNGPAMTFPATSSWEGDRAYCTPEANSLGTAVHVVNHNDGYLNMTPLGPGYGETPACRVCGPGCDNDMLLMSGFLCHRCLPDNCRDGNVYPTSKGTCSNIIGMGYTCRCDEGAFGDHCQHRTRTNASGSEGLVKGAAAKPPMSNIMNVSSPGIVAAVPNLIAYALVLAVVLAIHPLHNGAAFS</sequence>
<evidence type="ECO:0000256" key="2">
    <source>
        <dbReference type="SAM" id="Phobius"/>
    </source>
</evidence>
<dbReference type="InterPro" id="IPR000742">
    <property type="entry name" value="EGF"/>
</dbReference>
<dbReference type="InterPro" id="IPR011042">
    <property type="entry name" value="6-blade_b-propeller_TolB-like"/>
</dbReference>
<gene>
    <name evidence="4" type="ORF">MANT1106_LOCUS12518</name>
</gene>
<keyword evidence="1" id="KW-1015">Disulfide bond</keyword>
<name>A0A7S0SPC5_9CHLO</name>
<accession>A0A7S0SPC5</accession>
<evidence type="ECO:0000256" key="1">
    <source>
        <dbReference type="PROSITE-ProRule" id="PRU00076"/>
    </source>
</evidence>
<feature type="domain" description="EGF-like" evidence="3">
    <location>
        <begin position="397"/>
        <end position="436"/>
    </location>
</feature>
<dbReference type="SUPFAM" id="SSF63825">
    <property type="entry name" value="YWTD domain"/>
    <property type="match status" value="1"/>
</dbReference>
<feature type="disulfide bond" evidence="1">
    <location>
        <begin position="426"/>
        <end position="435"/>
    </location>
</feature>
<evidence type="ECO:0000259" key="3">
    <source>
        <dbReference type="PROSITE" id="PS50026"/>
    </source>
</evidence>
<keyword evidence="2" id="KW-1133">Transmembrane helix</keyword>
<evidence type="ECO:0000313" key="4">
    <source>
        <dbReference type="EMBL" id="CAD8709832.1"/>
    </source>
</evidence>
<dbReference type="EMBL" id="HBFC01020902">
    <property type="protein sequence ID" value="CAD8709832.1"/>
    <property type="molecule type" value="Transcribed_RNA"/>
</dbReference>
<dbReference type="AlphaFoldDB" id="A0A7S0SPC5"/>
<proteinExistence type="predicted"/>
<organism evidence="4">
    <name type="scientific">Mantoniella antarctica</name>
    <dbReference type="NCBI Taxonomy" id="81844"/>
    <lineage>
        <taxon>Eukaryota</taxon>
        <taxon>Viridiplantae</taxon>
        <taxon>Chlorophyta</taxon>
        <taxon>Mamiellophyceae</taxon>
        <taxon>Mamiellales</taxon>
        <taxon>Mamiellaceae</taxon>
        <taxon>Mantoniella</taxon>
    </lineage>
</organism>